<evidence type="ECO:0000313" key="1">
    <source>
        <dbReference type="EMBL" id="GIY86007.1"/>
    </source>
</evidence>
<gene>
    <name evidence="1" type="ORF">CDAR_217531</name>
</gene>
<protein>
    <submittedName>
        <fullName evidence="1">Uncharacterized protein</fullName>
    </submittedName>
</protein>
<proteinExistence type="predicted"/>
<reference evidence="1 2" key="1">
    <citation type="submission" date="2021-06" db="EMBL/GenBank/DDBJ databases">
        <title>Caerostris darwini draft genome.</title>
        <authorList>
            <person name="Kono N."/>
            <person name="Arakawa K."/>
        </authorList>
    </citation>
    <scope>NUCLEOTIDE SEQUENCE [LARGE SCALE GENOMIC DNA]</scope>
</reference>
<dbReference type="EMBL" id="BPLQ01015119">
    <property type="protein sequence ID" value="GIY86007.1"/>
    <property type="molecule type" value="Genomic_DNA"/>
</dbReference>
<comment type="caution">
    <text evidence="1">The sequence shown here is derived from an EMBL/GenBank/DDBJ whole genome shotgun (WGS) entry which is preliminary data.</text>
</comment>
<accession>A0AAV4WTG3</accession>
<dbReference type="AlphaFoldDB" id="A0AAV4WTG3"/>
<keyword evidence="2" id="KW-1185">Reference proteome</keyword>
<sequence>MKVELEDQGLESAQSPDLIHLVHLWNYVGRRGAALRCFRNHVSVPLRCCDSCLKSGRGPCQFIKLYIDTKWKCIHLMNLNDRPCRASLVDECLEDQTAFIALP</sequence>
<evidence type="ECO:0000313" key="2">
    <source>
        <dbReference type="Proteomes" id="UP001054837"/>
    </source>
</evidence>
<name>A0AAV4WTG3_9ARAC</name>
<organism evidence="1 2">
    <name type="scientific">Caerostris darwini</name>
    <dbReference type="NCBI Taxonomy" id="1538125"/>
    <lineage>
        <taxon>Eukaryota</taxon>
        <taxon>Metazoa</taxon>
        <taxon>Ecdysozoa</taxon>
        <taxon>Arthropoda</taxon>
        <taxon>Chelicerata</taxon>
        <taxon>Arachnida</taxon>
        <taxon>Araneae</taxon>
        <taxon>Araneomorphae</taxon>
        <taxon>Entelegynae</taxon>
        <taxon>Araneoidea</taxon>
        <taxon>Araneidae</taxon>
        <taxon>Caerostris</taxon>
    </lineage>
</organism>
<dbReference type="Proteomes" id="UP001054837">
    <property type="component" value="Unassembled WGS sequence"/>
</dbReference>